<organism evidence="1 2">
    <name type="scientific">Gymnorhina tibicen</name>
    <name type="common">Australian magpie</name>
    <name type="synonym">Cracticus tibicen</name>
    <dbReference type="NCBI Taxonomy" id="9132"/>
    <lineage>
        <taxon>Eukaryota</taxon>
        <taxon>Metazoa</taxon>
        <taxon>Chordata</taxon>
        <taxon>Craniata</taxon>
        <taxon>Vertebrata</taxon>
        <taxon>Euteleostomi</taxon>
        <taxon>Archelosauria</taxon>
        <taxon>Archosauria</taxon>
        <taxon>Dinosauria</taxon>
        <taxon>Saurischia</taxon>
        <taxon>Theropoda</taxon>
        <taxon>Coelurosauria</taxon>
        <taxon>Aves</taxon>
        <taxon>Neognathae</taxon>
        <taxon>Neoaves</taxon>
        <taxon>Telluraves</taxon>
        <taxon>Australaves</taxon>
        <taxon>Passeriformes</taxon>
        <taxon>Artamidae</taxon>
        <taxon>Gymnorhina</taxon>
    </lineage>
</organism>
<evidence type="ECO:0000313" key="2">
    <source>
        <dbReference type="Proteomes" id="UP000579941"/>
    </source>
</evidence>
<reference evidence="1 2" key="1">
    <citation type="submission" date="2019-09" db="EMBL/GenBank/DDBJ databases">
        <title>Bird 10,000 Genomes (B10K) Project - Family phase.</title>
        <authorList>
            <person name="Zhang G."/>
        </authorList>
    </citation>
    <scope>NUCLEOTIDE SEQUENCE [LARGE SCALE GENOMIC DNA]</scope>
    <source>
        <strain evidence="1">B10K-DU-002-05</strain>
        <tissue evidence="1">Muscle</tissue>
    </source>
</reference>
<protein>
    <submittedName>
        <fullName evidence="1">PO21 protein</fullName>
    </submittedName>
</protein>
<dbReference type="EMBL" id="VXAZ01000697">
    <property type="protein sequence ID" value="NXM38464.1"/>
    <property type="molecule type" value="Genomic_DNA"/>
</dbReference>
<feature type="non-terminal residue" evidence="1">
    <location>
        <position position="94"/>
    </location>
</feature>
<feature type="non-terminal residue" evidence="1">
    <location>
        <position position="1"/>
    </location>
</feature>
<proteinExistence type="predicted"/>
<sequence>IITARLMKACPINVWQKGFIRAAGGTENLNLLQLLLKNANHEHKNIAAVFVDIAKAFDTVSHQHILMGLQQRKVDQHVINLIQNMYENTFTCIT</sequence>
<accession>A0A7L1AB80</accession>
<dbReference type="PANTHER" id="PTHR19446">
    <property type="entry name" value="REVERSE TRANSCRIPTASES"/>
    <property type="match status" value="1"/>
</dbReference>
<evidence type="ECO:0000313" key="1">
    <source>
        <dbReference type="EMBL" id="NXM38464.1"/>
    </source>
</evidence>
<keyword evidence="2" id="KW-1185">Reference proteome</keyword>
<dbReference type="AlphaFoldDB" id="A0A7L1AB80"/>
<dbReference type="Proteomes" id="UP000579941">
    <property type="component" value="Unassembled WGS sequence"/>
</dbReference>
<name>A0A7L1AB80_GYMTI</name>
<gene>
    <name evidence="1" type="primary">Po21_1</name>
    <name evidence="1" type="ORF">GYMTIB_R16147</name>
</gene>
<comment type="caution">
    <text evidence="1">The sequence shown here is derived from an EMBL/GenBank/DDBJ whole genome shotgun (WGS) entry which is preliminary data.</text>
</comment>